<dbReference type="Proteomes" id="UP000613740">
    <property type="component" value="Unassembled WGS sequence"/>
</dbReference>
<keyword evidence="2" id="KW-1185">Reference proteome</keyword>
<dbReference type="EMBL" id="JAEHOD010000023">
    <property type="protein sequence ID" value="KAG2447132.1"/>
    <property type="molecule type" value="Genomic_DNA"/>
</dbReference>
<protein>
    <recommendedName>
        <fullName evidence="3">PDEase domain-containing protein</fullName>
    </recommendedName>
</protein>
<organism evidence="1 2">
    <name type="scientific">Chlamydomonas schloesseri</name>
    <dbReference type="NCBI Taxonomy" id="2026947"/>
    <lineage>
        <taxon>Eukaryota</taxon>
        <taxon>Viridiplantae</taxon>
        <taxon>Chlorophyta</taxon>
        <taxon>core chlorophytes</taxon>
        <taxon>Chlorophyceae</taxon>
        <taxon>CS clade</taxon>
        <taxon>Chlamydomonadales</taxon>
        <taxon>Chlamydomonadaceae</taxon>
        <taxon>Chlamydomonas</taxon>
    </lineage>
</organism>
<dbReference type="Gene3D" id="1.10.1300.10">
    <property type="entry name" value="3'5'-cyclic nucleotide phosphodiesterase, catalytic domain"/>
    <property type="match status" value="2"/>
</dbReference>
<comment type="caution">
    <text evidence="1">The sequence shown here is derived from an EMBL/GenBank/DDBJ whole genome shotgun (WGS) entry which is preliminary data.</text>
</comment>
<reference evidence="1" key="1">
    <citation type="journal article" date="2020" name="bioRxiv">
        <title>Comparative genomics of Chlamydomonas.</title>
        <authorList>
            <person name="Craig R.J."/>
            <person name="Hasan A.R."/>
            <person name="Ness R.W."/>
            <person name="Keightley P.D."/>
        </authorList>
    </citation>
    <scope>NUCLEOTIDE SEQUENCE</scope>
    <source>
        <strain evidence="1">CCAP 11/173</strain>
    </source>
</reference>
<dbReference type="GO" id="GO:0007165">
    <property type="term" value="P:signal transduction"/>
    <property type="evidence" value="ECO:0007669"/>
    <property type="project" value="InterPro"/>
</dbReference>
<dbReference type="SUPFAM" id="SSF109604">
    <property type="entry name" value="HD-domain/PDEase-like"/>
    <property type="match status" value="1"/>
</dbReference>
<accession>A0A835WGL2</accession>
<dbReference type="AlphaFoldDB" id="A0A835WGL2"/>
<gene>
    <name evidence="1" type="ORF">HYH02_007878</name>
</gene>
<dbReference type="GO" id="GO:0004114">
    <property type="term" value="F:3',5'-cyclic-nucleotide phosphodiesterase activity"/>
    <property type="evidence" value="ECO:0007669"/>
    <property type="project" value="InterPro"/>
</dbReference>
<evidence type="ECO:0000313" key="2">
    <source>
        <dbReference type="Proteomes" id="UP000613740"/>
    </source>
</evidence>
<proteinExistence type="predicted"/>
<evidence type="ECO:0008006" key="3">
    <source>
        <dbReference type="Google" id="ProtNLM"/>
    </source>
</evidence>
<dbReference type="OrthoDB" id="568146at2759"/>
<dbReference type="InterPro" id="IPR036971">
    <property type="entry name" value="PDEase_catalytic_dom_sf"/>
</dbReference>
<name>A0A835WGL2_9CHLO</name>
<dbReference type="PANTHER" id="PTHR11347">
    <property type="entry name" value="CYCLIC NUCLEOTIDE PHOSPHODIESTERASE"/>
    <property type="match status" value="1"/>
</dbReference>
<evidence type="ECO:0000313" key="1">
    <source>
        <dbReference type="EMBL" id="KAG2447132.1"/>
    </source>
</evidence>
<sequence length="204" mass="21760">MVLATDMKQHFALCSQFSTVHRLSAFSAERAKAAAPGAGSGGRPAEDAAVTSAAGLHKFCSHLTLKPTSQGLEVQEVVLSGTLPSVAVERCVSLSFTSAKRRKSPEAAPMPVDESERLLALCMVIKAADLGHLGESLELGFYEFVGLPLVHALSSAFPGAAPLMACFTFNYHHWLRVQQEAQAQQESRLCSHGGLAEEARSVLR</sequence>